<evidence type="ECO:0000313" key="10">
    <source>
        <dbReference type="EMBL" id="OMH82777.1"/>
    </source>
</evidence>
<comment type="similarity">
    <text evidence="2">Belongs to the oligopeptide OPT transporter family.</text>
</comment>
<dbReference type="AlphaFoldDB" id="A0A1R1PP82"/>
<feature type="transmembrane region" description="Helical" evidence="9">
    <location>
        <begin position="300"/>
        <end position="319"/>
    </location>
</feature>
<evidence type="ECO:0000256" key="1">
    <source>
        <dbReference type="ARBA" id="ARBA00004141"/>
    </source>
</evidence>
<feature type="transmembrane region" description="Helical" evidence="9">
    <location>
        <begin position="183"/>
        <end position="203"/>
    </location>
</feature>
<proteinExistence type="inferred from homology"/>
<reference evidence="11" key="1">
    <citation type="submission" date="2017-01" db="EMBL/GenBank/DDBJ databases">
        <authorList>
            <person name="Wang Y."/>
            <person name="White M."/>
            <person name="Kvist S."/>
            <person name="Moncalvo J.-M."/>
        </authorList>
    </citation>
    <scope>NUCLEOTIDE SEQUENCE [LARGE SCALE GENOMIC DNA]</scope>
    <source>
        <strain evidence="11">COL-18-3</strain>
    </source>
</reference>
<keyword evidence="3" id="KW-0813">Transport</keyword>
<evidence type="ECO:0000256" key="7">
    <source>
        <dbReference type="ARBA" id="ARBA00022989"/>
    </source>
</evidence>
<evidence type="ECO:0000256" key="3">
    <source>
        <dbReference type="ARBA" id="ARBA00022448"/>
    </source>
</evidence>
<feature type="transmembrane region" description="Helical" evidence="9">
    <location>
        <begin position="478"/>
        <end position="495"/>
    </location>
</feature>
<keyword evidence="7 9" id="KW-1133">Transmembrane helix</keyword>
<keyword evidence="11" id="KW-1185">Reference proteome</keyword>
<dbReference type="GO" id="GO:0015031">
    <property type="term" value="P:protein transport"/>
    <property type="evidence" value="ECO:0007669"/>
    <property type="project" value="UniProtKB-KW"/>
</dbReference>
<accession>A0A1R1PP82</accession>
<evidence type="ECO:0000256" key="4">
    <source>
        <dbReference type="ARBA" id="ARBA00022692"/>
    </source>
</evidence>
<feature type="transmembrane region" description="Helical" evidence="9">
    <location>
        <begin position="215"/>
        <end position="240"/>
    </location>
</feature>
<feature type="transmembrane region" description="Helical" evidence="9">
    <location>
        <begin position="507"/>
        <end position="530"/>
    </location>
</feature>
<evidence type="ECO:0000256" key="2">
    <source>
        <dbReference type="ARBA" id="ARBA00008807"/>
    </source>
</evidence>
<gene>
    <name evidence="10" type="ORF">AX774_g3746</name>
</gene>
<dbReference type="OrthoDB" id="9986677at2759"/>
<dbReference type="GO" id="GO:0016020">
    <property type="term" value="C:membrane"/>
    <property type="evidence" value="ECO:0007669"/>
    <property type="project" value="UniProtKB-SubCell"/>
</dbReference>
<dbReference type="NCBIfam" id="TIGR00728">
    <property type="entry name" value="OPT_sfam"/>
    <property type="match status" value="1"/>
</dbReference>
<organism evidence="10 11">
    <name type="scientific">Zancudomyces culisetae</name>
    <name type="common">Gut fungus</name>
    <name type="synonym">Smittium culisetae</name>
    <dbReference type="NCBI Taxonomy" id="1213189"/>
    <lineage>
        <taxon>Eukaryota</taxon>
        <taxon>Fungi</taxon>
        <taxon>Fungi incertae sedis</taxon>
        <taxon>Zoopagomycota</taxon>
        <taxon>Kickxellomycotina</taxon>
        <taxon>Harpellomycetes</taxon>
        <taxon>Harpellales</taxon>
        <taxon>Legeriomycetaceae</taxon>
        <taxon>Zancudomyces</taxon>
    </lineage>
</organism>
<comment type="subcellular location">
    <subcellularLocation>
        <location evidence="1">Membrane</location>
        <topology evidence="1">Multi-pass membrane protein</topology>
    </subcellularLocation>
</comment>
<evidence type="ECO:0000256" key="9">
    <source>
        <dbReference type="SAM" id="Phobius"/>
    </source>
</evidence>
<sequence>MEYRESNASGYDARYSRLRYTESVGEKYEDGSDNEFFAAEDMSYMEYDEDMDDSGTNELVKAVVSSEDDTSLPVLTFRFCLNPGPFNIKEHSAITIYCGLTLGVTDLMIFMLQKDVFYQPKWPLGVTMLLLGSTIVVGFSIQGILGGYLTRSPDMLFPILLVAISLIRSLNEKNSFGTGGINGTKFVMIVGGVSALPLCYIFPNNQVAHQLGSGLSGLGMLSASFDWSTIVSFFGSPMVIPLWSAANSLVGIQPNQTKRFGISGLLFVVGRIFLSDSSFHALLHKGSDSVSKKLDNRKSCHCGGIFVCSYFLLIVVGYLDPGNPVGNLGARTIGNCILDQSINAAENFKMGHYMKIPPRELWIMQIVGTVVSMFVTIFTLRVVEHNVEDLCMSTSQNWSCTKLRSIITATHIWGLIGPSELFSFGREYSHIWISLGIGSILPVFSYILTKKYPGTWISYIHVPIIFISARMFPPATSASLITAICICFVFNYWVYRYKHAWWTRYNYLLSSGLEFGIVVGGVISVMISSFSPFTPPNWWGNDQLVNCPLSVRPYIVPKPPGS</sequence>
<comment type="caution">
    <text evidence="10">The sequence shown here is derived from an EMBL/GenBank/DDBJ whole genome shotgun (WGS) entry which is preliminary data.</text>
</comment>
<keyword evidence="8 9" id="KW-0472">Membrane</keyword>
<feature type="transmembrane region" description="Helical" evidence="9">
    <location>
        <begin position="430"/>
        <end position="449"/>
    </location>
</feature>
<evidence type="ECO:0000256" key="5">
    <source>
        <dbReference type="ARBA" id="ARBA00022856"/>
    </source>
</evidence>
<keyword evidence="6" id="KW-0653">Protein transport</keyword>
<dbReference type="PANTHER" id="PTHR22601">
    <property type="entry name" value="ISP4 LIKE PROTEIN"/>
    <property type="match status" value="1"/>
</dbReference>
<protein>
    <submittedName>
        <fullName evidence="10">Oligopeptide transporter 5</fullName>
    </submittedName>
</protein>
<dbReference type="EMBL" id="LSSK01000601">
    <property type="protein sequence ID" value="OMH82777.1"/>
    <property type="molecule type" value="Genomic_DNA"/>
</dbReference>
<feature type="transmembrane region" description="Helical" evidence="9">
    <location>
        <begin position="94"/>
        <end position="112"/>
    </location>
</feature>
<dbReference type="InterPro" id="IPR004648">
    <property type="entry name" value="Oligpept_transpt"/>
</dbReference>
<dbReference type="GO" id="GO:0035673">
    <property type="term" value="F:oligopeptide transmembrane transporter activity"/>
    <property type="evidence" value="ECO:0007669"/>
    <property type="project" value="InterPro"/>
</dbReference>
<keyword evidence="5" id="KW-0571">Peptide transport</keyword>
<evidence type="ECO:0000256" key="8">
    <source>
        <dbReference type="ARBA" id="ARBA00023136"/>
    </source>
</evidence>
<dbReference type="Proteomes" id="UP000188320">
    <property type="component" value="Unassembled WGS sequence"/>
</dbReference>
<feature type="transmembrane region" description="Helical" evidence="9">
    <location>
        <begin position="456"/>
        <end position="472"/>
    </location>
</feature>
<evidence type="ECO:0000256" key="6">
    <source>
        <dbReference type="ARBA" id="ARBA00022927"/>
    </source>
</evidence>
<dbReference type="InterPro" id="IPR004813">
    <property type="entry name" value="OPT"/>
</dbReference>
<feature type="transmembrane region" description="Helical" evidence="9">
    <location>
        <begin position="362"/>
        <end position="383"/>
    </location>
</feature>
<feature type="transmembrane region" description="Helical" evidence="9">
    <location>
        <begin position="124"/>
        <end position="148"/>
    </location>
</feature>
<name>A0A1R1PP82_ZANCU</name>
<evidence type="ECO:0000313" key="11">
    <source>
        <dbReference type="Proteomes" id="UP000188320"/>
    </source>
</evidence>
<keyword evidence="4 9" id="KW-0812">Transmembrane</keyword>
<dbReference type="Pfam" id="PF03169">
    <property type="entry name" value="OPT"/>
    <property type="match status" value="2"/>
</dbReference>
<feature type="transmembrane region" description="Helical" evidence="9">
    <location>
        <begin position="403"/>
        <end position="424"/>
    </location>
</feature>